<keyword evidence="23" id="KW-1185">Reference proteome</keyword>
<keyword evidence="15" id="KW-0961">Cell wall biogenesis/degradation</keyword>
<dbReference type="GO" id="GO:0071555">
    <property type="term" value="P:cell wall organization"/>
    <property type="evidence" value="ECO:0007669"/>
    <property type="project" value="UniProtKB-KW"/>
</dbReference>
<keyword evidence="19" id="KW-1133">Transmembrane helix</keyword>
<evidence type="ECO:0000256" key="16">
    <source>
        <dbReference type="ARBA" id="ARBA00034000"/>
    </source>
</evidence>
<dbReference type="GO" id="GO:0009252">
    <property type="term" value="P:peptidoglycan biosynthetic process"/>
    <property type="evidence" value="ECO:0007669"/>
    <property type="project" value="UniProtKB-KW"/>
</dbReference>
<evidence type="ECO:0000256" key="18">
    <source>
        <dbReference type="SAM" id="MobiDB-lite"/>
    </source>
</evidence>
<keyword evidence="10" id="KW-0378">Hydrolase</keyword>
<evidence type="ECO:0000256" key="9">
    <source>
        <dbReference type="ARBA" id="ARBA00022679"/>
    </source>
</evidence>
<dbReference type="PANTHER" id="PTHR32282:SF11">
    <property type="entry name" value="PENICILLIN-BINDING PROTEIN 1B"/>
    <property type="match status" value="1"/>
</dbReference>
<evidence type="ECO:0000256" key="4">
    <source>
        <dbReference type="ARBA" id="ARBA00007739"/>
    </source>
</evidence>
<keyword evidence="9" id="KW-0808">Transferase</keyword>
<keyword evidence="8" id="KW-0328">Glycosyltransferase</keyword>
<evidence type="ECO:0000259" key="21">
    <source>
        <dbReference type="Pfam" id="PF00912"/>
    </source>
</evidence>
<feature type="compositionally biased region" description="Basic and acidic residues" evidence="18">
    <location>
        <begin position="822"/>
        <end position="833"/>
    </location>
</feature>
<evidence type="ECO:0000256" key="10">
    <source>
        <dbReference type="ARBA" id="ARBA00022801"/>
    </source>
</evidence>
<dbReference type="Proteomes" id="UP000295164">
    <property type="component" value="Unassembled WGS sequence"/>
</dbReference>
<keyword evidence="5" id="KW-1003">Cell membrane</keyword>
<evidence type="ECO:0000256" key="1">
    <source>
        <dbReference type="ARBA" id="ARBA00004236"/>
    </source>
</evidence>
<evidence type="ECO:0000256" key="13">
    <source>
        <dbReference type="ARBA" id="ARBA00023136"/>
    </source>
</evidence>
<comment type="caution">
    <text evidence="22">The sequence shown here is derived from an EMBL/GenBank/DDBJ whole genome shotgun (WGS) entry which is preliminary data.</text>
</comment>
<keyword evidence="11" id="KW-0133">Cell shape</keyword>
<dbReference type="GO" id="GO:0005886">
    <property type="term" value="C:plasma membrane"/>
    <property type="evidence" value="ECO:0007669"/>
    <property type="project" value="UniProtKB-SubCell"/>
</dbReference>
<gene>
    <name evidence="22" type="ORF">E0486_02685</name>
</gene>
<name>A0A4R4E6X7_9BACT</name>
<comment type="pathway">
    <text evidence="2">Cell wall biogenesis; peptidoglycan biosynthesis.</text>
</comment>
<feature type="region of interest" description="Disordered" evidence="18">
    <location>
        <begin position="1"/>
        <end position="20"/>
    </location>
</feature>
<evidence type="ECO:0000256" key="8">
    <source>
        <dbReference type="ARBA" id="ARBA00022676"/>
    </source>
</evidence>
<dbReference type="Pfam" id="PF00905">
    <property type="entry name" value="Transpeptidase"/>
    <property type="match status" value="1"/>
</dbReference>
<dbReference type="GO" id="GO:0008360">
    <property type="term" value="P:regulation of cell shape"/>
    <property type="evidence" value="ECO:0007669"/>
    <property type="project" value="UniProtKB-KW"/>
</dbReference>
<evidence type="ECO:0000256" key="19">
    <source>
        <dbReference type="SAM" id="Phobius"/>
    </source>
</evidence>
<accession>A0A4R4E6X7</accession>
<dbReference type="InterPro" id="IPR050396">
    <property type="entry name" value="Glycosyltr_51/Transpeptidase"/>
</dbReference>
<dbReference type="SUPFAM" id="SSF53955">
    <property type="entry name" value="Lysozyme-like"/>
    <property type="match status" value="1"/>
</dbReference>
<evidence type="ECO:0000256" key="7">
    <source>
        <dbReference type="ARBA" id="ARBA00022670"/>
    </source>
</evidence>
<comment type="similarity">
    <text evidence="3">In the C-terminal section; belongs to the transpeptidase family.</text>
</comment>
<reference evidence="22 23" key="1">
    <citation type="submission" date="2019-03" db="EMBL/GenBank/DDBJ databases">
        <authorList>
            <person name="Kim M.K.M."/>
        </authorList>
    </citation>
    <scope>NUCLEOTIDE SEQUENCE [LARGE SCALE GENOMIC DNA]</scope>
    <source>
        <strain evidence="22 23">17J68-15</strain>
    </source>
</reference>
<dbReference type="InterPro" id="IPR001460">
    <property type="entry name" value="PCN-bd_Tpept"/>
</dbReference>
<comment type="similarity">
    <text evidence="4">In the N-terminal section; belongs to the glycosyltransferase 51 family.</text>
</comment>
<organism evidence="22 23">
    <name type="scientific">Flaviaesturariibacter aridisoli</name>
    <dbReference type="NCBI Taxonomy" id="2545761"/>
    <lineage>
        <taxon>Bacteria</taxon>
        <taxon>Pseudomonadati</taxon>
        <taxon>Bacteroidota</taxon>
        <taxon>Chitinophagia</taxon>
        <taxon>Chitinophagales</taxon>
        <taxon>Chitinophagaceae</taxon>
        <taxon>Flaviaestuariibacter</taxon>
    </lineage>
</organism>
<dbReference type="InterPro" id="IPR001264">
    <property type="entry name" value="Glyco_trans_51"/>
</dbReference>
<feature type="compositionally biased region" description="Basic and acidic residues" evidence="18">
    <location>
        <begin position="777"/>
        <end position="793"/>
    </location>
</feature>
<keyword evidence="6" id="KW-0121">Carboxypeptidase</keyword>
<evidence type="ECO:0000313" key="22">
    <source>
        <dbReference type="EMBL" id="TCZ74550.1"/>
    </source>
</evidence>
<dbReference type="EMBL" id="SKFH01000002">
    <property type="protein sequence ID" value="TCZ74550.1"/>
    <property type="molecule type" value="Genomic_DNA"/>
</dbReference>
<dbReference type="PANTHER" id="PTHR32282">
    <property type="entry name" value="BINDING PROTEIN TRANSPEPTIDASE, PUTATIVE-RELATED"/>
    <property type="match status" value="1"/>
</dbReference>
<evidence type="ECO:0000259" key="20">
    <source>
        <dbReference type="Pfam" id="PF00905"/>
    </source>
</evidence>
<feature type="domain" description="Glycosyl transferase family 51" evidence="21">
    <location>
        <begin position="77"/>
        <end position="254"/>
    </location>
</feature>
<evidence type="ECO:0000256" key="2">
    <source>
        <dbReference type="ARBA" id="ARBA00004752"/>
    </source>
</evidence>
<proteinExistence type="inferred from homology"/>
<feature type="transmembrane region" description="Helical" evidence="19">
    <location>
        <begin position="28"/>
        <end position="52"/>
    </location>
</feature>
<keyword evidence="7" id="KW-0645">Protease</keyword>
<dbReference type="Pfam" id="PF00912">
    <property type="entry name" value="Transgly"/>
    <property type="match status" value="1"/>
</dbReference>
<dbReference type="SUPFAM" id="SSF56601">
    <property type="entry name" value="beta-lactamase/transpeptidase-like"/>
    <property type="match status" value="1"/>
</dbReference>
<dbReference type="Gene3D" id="3.40.710.10">
    <property type="entry name" value="DD-peptidase/beta-lactamase superfamily"/>
    <property type="match status" value="2"/>
</dbReference>
<feature type="domain" description="Penicillin-binding protein transpeptidase" evidence="20">
    <location>
        <begin position="431"/>
        <end position="671"/>
    </location>
</feature>
<keyword evidence="19" id="KW-0812">Transmembrane</keyword>
<evidence type="ECO:0000256" key="5">
    <source>
        <dbReference type="ARBA" id="ARBA00022475"/>
    </source>
</evidence>
<evidence type="ECO:0000256" key="17">
    <source>
        <dbReference type="ARBA" id="ARBA00049902"/>
    </source>
</evidence>
<dbReference type="GO" id="GO:0030288">
    <property type="term" value="C:outer membrane-bounded periplasmic space"/>
    <property type="evidence" value="ECO:0007669"/>
    <property type="project" value="TreeGrafter"/>
</dbReference>
<dbReference type="GO" id="GO:0008955">
    <property type="term" value="F:peptidoglycan glycosyltransferase activity"/>
    <property type="evidence" value="ECO:0007669"/>
    <property type="project" value="UniProtKB-EC"/>
</dbReference>
<protein>
    <submittedName>
        <fullName evidence="22">Penicillin-binding protein</fullName>
    </submittedName>
</protein>
<keyword evidence="13 19" id="KW-0472">Membrane</keyword>
<dbReference type="InterPro" id="IPR023346">
    <property type="entry name" value="Lysozyme-like_dom_sf"/>
</dbReference>
<dbReference type="InterPro" id="IPR012338">
    <property type="entry name" value="Beta-lactam/transpept-like"/>
</dbReference>
<keyword evidence="12" id="KW-0573">Peptidoglycan synthesis</keyword>
<evidence type="ECO:0000313" key="23">
    <source>
        <dbReference type="Proteomes" id="UP000295164"/>
    </source>
</evidence>
<feature type="region of interest" description="Disordered" evidence="18">
    <location>
        <begin position="768"/>
        <end position="833"/>
    </location>
</feature>
<evidence type="ECO:0000256" key="14">
    <source>
        <dbReference type="ARBA" id="ARBA00023268"/>
    </source>
</evidence>
<dbReference type="GO" id="GO:0006508">
    <property type="term" value="P:proteolysis"/>
    <property type="evidence" value="ECO:0007669"/>
    <property type="project" value="UniProtKB-KW"/>
</dbReference>
<keyword evidence="14" id="KW-0511">Multifunctional enzyme</keyword>
<dbReference type="GO" id="GO:0009002">
    <property type="term" value="F:serine-type D-Ala-D-Ala carboxypeptidase activity"/>
    <property type="evidence" value="ECO:0007669"/>
    <property type="project" value="UniProtKB-EC"/>
</dbReference>
<sequence>MKKPIEPHAGFPQTGKPKKPRTRRSVRIFWSVFLGGLGLFFLIIVLALMGVFGRMPSLKQLENPSLLQSSEVYAADGTLMGKYYRERGNRSNVNYSDISPHVIHALVATEDVRFYSHSGIDWKRTGSAVATMGSSGGGSTVTQQLAKQLLGQGNKNVALRVIEKLKEYIIAVRLERNFTKEEILALYLNAVPYGDNVYGIRNAARTFFSKEPDRLDPNEAAVLVGMLKGNSIYNPRTHMVAAFNRKNVVLSQMEKAGYMKPAEAAALKSTPITLHYQKLDENTGYAPYFREVLKDELKDALKDLKNAEGDPYDIYDDGLKVYTTINTKMQQYAEEAVSSQMPMLQRTLNSQSNIRNGSVWKGHDNVLDAAMKASERWRNLKDEGLTEDQIRAAFKQAVPMKVFAWNMKREKDTVMTPIDSIKYHRQMMQTAFMVMDPITGEVKAWVGGISFKTWKYDHANIETKRQVGSSIKPFLYAQAMEERGFTPETPVEDVQQSFGKDQKVPATSKSCSGRTMSMASALAWSKNCATAYIMKQVGPEQFASFLSEKIHIPTKVEPFPSIALGSCDLSLYEMMWGYTVFPGHGYSTKPKLITRIEDRNGNVIKRIDMTADRKESISEVTAYNMTRLMEGPVTKGTAAGLMQALGAAEMGGKTGTTNDNADAWFMGYTPQLVAGVWVGCDDRFIRIESAQGFGGTAARPIWQNFFQKVYNDASLGIEKSRTFDKPADMDNSAYQGDVESIIPDSLENAEGQDMGAGSAQDYQLDTSSEYIPPESQKPVDDAPPADRPKRDSGKTVAPKIGEAAPPQEEKKGIFRRIFGGKKNKDKDKPENEY</sequence>
<comment type="subcellular location">
    <subcellularLocation>
        <location evidence="1">Cell membrane</location>
    </subcellularLocation>
</comment>
<evidence type="ECO:0000256" key="6">
    <source>
        <dbReference type="ARBA" id="ARBA00022645"/>
    </source>
</evidence>
<dbReference type="InterPro" id="IPR036950">
    <property type="entry name" value="PBP_transglycosylase"/>
</dbReference>
<evidence type="ECO:0000256" key="15">
    <source>
        <dbReference type="ARBA" id="ARBA00023316"/>
    </source>
</evidence>
<evidence type="ECO:0000256" key="12">
    <source>
        <dbReference type="ARBA" id="ARBA00022984"/>
    </source>
</evidence>
<evidence type="ECO:0000256" key="3">
    <source>
        <dbReference type="ARBA" id="ARBA00007090"/>
    </source>
</evidence>
<comment type="catalytic activity">
    <reaction evidence="17">
        <text>[GlcNAc-(1-&gt;4)-Mur2Ac(oyl-L-Ala-gamma-D-Glu-L-Lys-D-Ala-D-Ala)](n)-di-trans,octa-cis-undecaprenyl diphosphate + beta-D-GlcNAc-(1-&gt;4)-Mur2Ac(oyl-L-Ala-gamma-D-Glu-L-Lys-D-Ala-D-Ala)-di-trans,octa-cis-undecaprenyl diphosphate = [GlcNAc-(1-&gt;4)-Mur2Ac(oyl-L-Ala-gamma-D-Glu-L-Lys-D-Ala-D-Ala)](n+1)-di-trans,octa-cis-undecaprenyl diphosphate + di-trans,octa-cis-undecaprenyl diphosphate + H(+)</text>
        <dbReference type="Rhea" id="RHEA:23708"/>
        <dbReference type="Rhea" id="RHEA-COMP:9602"/>
        <dbReference type="Rhea" id="RHEA-COMP:9603"/>
        <dbReference type="ChEBI" id="CHEBI:15378"/>
        <dbReference type="ChEBI" id="CHEBI:58405"/>
        <dbReference type="ChEBI" id="CHEBI:60033"/>
        <dbReference type="ChEBI" id="CHEBI:78435"/>
        <dbReference type="EC" id="2.4.99.28"/>
    </reaction>
</comment>
<dbReference type="RefSeq" id="WP_131850595.1">
    <property type="nucleotide sequence ID" value="NZ_SKFH01000002.1"/>
</dbReference>
<comment type="catalytic activity">
    <reaction evidence="16">
        <text>Preferential cleavage: (Ac)2-L-Lys-D-Ala-|-D-Ala. Also transpeptidation of peptidyl-alanyl moieties that are N-acyl substituents of D-alanine.</text>
        <dbReference type="EC" id="3.4.16.4"/>
    </reaction>
</comment>
<dbReference type="AlphaFoldDB" id="A0A4R4E6X7"/>
<dbReference type="Gene3D" id="1.10.3810.10">
    <property type="entry name" value="Biosynthetic peptidoglycan transglycosylase-like"/>
    <property type="match status" value="1"/>
</dbReference>
<evidence type="ECO:0000256" key="11">
    <source>
        <dbReference type="ARBA" id="ARBA00022960"/>
    </source>
</evidence>
<dbReference type="GO" id="GO:0008658">
    <property type="term" value="F:penicillin binding"/>
    <property type="evidence" value="ECO:0007669"/>
    <property type="project" value="InterPro"/>
</dbReference>
<dbReference type="OrthoDB" id="9766909at2"/>